<sequence length="79" mass="8710">MLIGMTHFVPPMRRDLIAIMPPRLSMFDLLVSVTEVLELLGATSMLLKRYSHSSRSVLAGVDAGYVPSQRLRRANAPSA</sequence>
<keyword evidence="1" id="KW-0378">Hydrolase</keyword>
<dbReference type="EMBL" id="Z95151">
    <property type="protein sequence ID" value="CAB08423.1"/>
    <property type="molecule type" value="Genomic_DNA"/>
</dbReference>
<dbReference type="AlphaFoldDB" id="O05749"/>
<keyword evidence="1" id="KW-0645">Protease</keyword>
<dbReference type="GO" id="GO:0004177">
    <property type="term" value="F:aminopeptidase activity"/>
    <property type="evidence" value="ECO:0007669"/>
    <property type="project" value="UniProtKB-KW"/>
</dbReference>
<accession>O05749</accession>
<proteinExistence type="predicted"/>
<organism evidence="1">
    <name type="scientific">Mycobacterium leprae</name>
    <dbReference type="NCBI Taxonomy" id="1769"/>
    <lineage>
        <taxon>Bacteria</taxon>
        <taxon>Bacillati</taxon>
        <taxon>Actinomycetota</taxon>
        <taxon>Actinomycetes</taxon>
        <taxon>Mycobacteriales</taxon>
        <taxon>Mycobacteriaceae</taxon>
        <taxon>Mycobacterium</taxon>
    </lineage>
</organism>
<protein>
    <submittedName>
        <fullName evidence="1">Uncharacterized protein</fullName>
    </submittedName>
</protein>
<name>O05749_MYCLR</name>
<keyword evidence="1" id="KW-0031">Aminopeptidase</keyword>
<gene>
    <name evidence="1" type="primary">MLCB5.18c</name>
</gene>
<reference evidence="1" key="1">
    <citation type="journal article" date="1993" name="Mol. Microbiol.">
        <title>Use of an ordered cosmid library to deduce the genomic organization of Mycobacterium leprae.</title>
        <authorList>
            <person name="Eiglmeier K."/>
            <person name="Honore N."/>
            <person name="Woods S.A."/>
            <person name="Caudron B."/>
            <person name="Cole S.T."/>
        </authorList>
    </citation>
    <scope>NUCLEOTIDE SEQUENCE</scope>
</reference>
<reference evidence="1" key="2">
    <citation type="submission" date="1997-05" db="EMBL/GenBank/DDBJ databases">
        <authorList>
            <person name="Badcock K."/>
            <person name="Churcher C.M."/>
        </authorList>
    </citation>
    <scope>NUCLEOTIDE SEQUENCE</scope>
</reference>
<reference evidence="1" key="3">
    <citation type="submission" date="1997-05" db="EMBL/GenBank/DDBJ databases">
        <authorList>
            <person name="Parkhill J."/>
            <person name="Barrell B.G."/>
            <person name="Rajandream M.A."/>
        </authorList>
    </citation>
    <scope>NUCLEOTIDE SEQUENCE</scope>
</reference>
<evidence type="ECO:0000313" key="1">
    <source>
        <dbReference type="EMBL" id="CAB08423.1"/>
    </source>
</evidence>